<evidence type="ECO:0000313" key="5">
    <source>
        <dbReference type="Proteomes" id="UP000006804"/>
    </source>
</evidence>
<evidence type="ECO:0000256" key="2">
    <source>
        <dbReference type="ARBA" id="ARBA00022801"/>
    </source>
</evidence>
<dbReference type="PANTHER" id="PTHR43693">
    <property type="entry name" value="PROTEIN PHOSPHATASE CHEZ"/>
    <property type="match status" value="1"/>
</dbReference>
<dbReference type="Pfam" id="PF04509">
    <property type="entry name" value="CheC"/>
    <property type="match status" value="2"/>
</dbReference>
<dbReference type="Proteomes" id="UP000006804">
    <property type="component" value="Chromosome"/>
</dbReference>
<evidence type="ECO:0000313" key="4">
    <source>
        <dbReference type="EMBL" id="AEH50789.1"/>
    </source>
</evidence>
<dbReference type="PATRIC" id="fig|688269.3.peg.728"/>
<dbReference type="RefSeq" id="WP_013932011.1">
    <property type="nucleotide sequence ID" value="NC_015707.1"/>
</dbReference>
<sequence>MELTERQLDLLKEIGNIGTGNAATALSTLVNKKVEISVPSAQVVPISKLLFMFENPEDIVVGVRMSVSGDLKMDVLLILDRPTTRRIITDLLGNPCEDITQLDELTASALKEIGNIMCGSYITALAEFTEFYLDPTPPELTIDMLAAIVAEAVLERYYEFEENVVVVETQISMEGVQSITSYMFLIPGKDCLDKIFKKVGIA</sequence>
<dbReference type="SUPFAM" id="SSF103039">
    <property type="entry name" value="CheC-like"/>
    <property type="match status" value="1"/>
</dbReference>
<gene>
    <name evidence="4" type="ORF">Theth_0704</name>
</gene>
<proteinExistence type="predicted"/>
<dbReference type="NCBIfam" id="NF041093">
    <property type="entry name" value="CheC_Thtogales"/>
    <property type="match status" value="1"/>
</dbReference>
<dbReference type="InterPro" id="IPR053645">
    <property type="entry name" value="CheY-P_phosphatase_CheC"/>
</dbReference>
<dbReference type="CDD" id="cd17909">
    <property type="entry name" value="CheC_ClassI"/>
    <property type="match status" value="1"/>
</dbReference>
<feature type="domain" description="CheC-like protein" evidence="3">
    <location>
        <begin position="7"/>
        <end position="40"/>
    </location>
</feature>
<dbReference type="AlphaFoldDB" id="F7YXZ0"/>
<organism evidence="4 5">
    <name type="scientific">Pseudothermotoga thermarum DSM 5069</name>
    <dbReference type="NCBI Taxonomy" id="688269"/>
    <lineage>
        <taxon>Bacteria</taxon>
        <taxon>Thermotogati</taxon>
        <taxon>Thermotogota</taxon>
        <taxon>Thermotogae</taxon>
        <taxon>Thermotogales</taxon>
        <taxon>Thermotogaceae</taxon>
        <taxon>Pseudothermotoga</taxon>
    </lineage>
</organism>
<keyword evidence="1" id="KW-0145">Chemotaxis</keyword>
<dbReference type="InterPro" id="IPR007597">
    <property type="entry name" value="CheC"/>
</dbReference>
<dbReference type="HOGENOM" id="CLU_087860_2_1_0"/>
<dbReference type="OrthoDB" id="9812187at2"/>
<dbReference type="Gene3D" id="3.40.1550.10">
    <property type="entry name" value="CheC-like"/>
    <property type="match status" value="1"/>
</dbReference>
<dbReference type="EMBL" id="CP002351">
    <property type="protein sequence ID" value="AEH50789.1"/>
    <property type="molecule type" value="Genomic_DNA"/>
</dbReference>
<accession>F7YXZ0</accession>
<dbReference type="KEGG" id="tta:Theth_0704"/>
<protein>
    <submittedName>
        <fullName evidence="4">CheC, inhibitor of MCP methylation</fullName>
    </submittedName>
</protein>
<dbReference type="PANTHER" id="PTHR43693:SF1">
    <property type="entry name" value="PROTEIN PHOSPHATASE CHEZ"/>
    <property type="match status" value="1"/>
</dbReference>
<evidence type="ECO:0000259" key="3">
    <source>
        <dbReference type="Pfam" id="PF04509"/>
    </source>
</evidence>
<feature type="domain" description="CheC-like protein" evidence="3">
    <location>
        <begin position="107"/>
        <end position="141"/>
    </location>
</feature>
<name>F7YXZ0_9THEM</name>
<dbReference type="GO" id="GO:0016787">
    <property type="term" value="F:hydrolase activity"/>
    <property type="evidence" value="ECO:0007669"/>
    <property type="project" value="UniProtKB-KW"/>
</dbReference>
<evidence type="ECO:0000256" key="1">
    <source>
        <dbReference type="ARBA" id="ARBA00022500"/>
    </source>
</evidence>
<dbReference type="GO" id="GO:0006935">
    <property type="term" value="P:chemotaxis"/>
    <property type="evidence" value="ECO:0007669"/>
    <property type="project" value="UniProtKB-KW"/>
</dbReference>
<keyword evidence="2" id="KW-0378">Hydrolase</keyword>
<dbReference type="STRING" id="688269.Theth_0704"/>
<dbReference type="eggNOG" id="COG1776">
    <property type="taxonomic scope" value="Bacteria"/>
</dbReference>
<reference evidence="4 5" key="1">
    <citation type="submission" date="2010-11" db="EMBL/GenBank/DDBJ databases">
        <title>The complete genome of Thermotoga thermarum DSM 5069.</title>
        <authorList>
            <consortium name="US DOE Joint Genome Institute (JGI-PGF)"/>
            <person name="Lucas S."/>
            <person name="Copeland A."/>
            <person name="Lapidus A."/>
            <person name="Bruce D."/>
            <person name="Goodwin L."/>
            <person name="Pitluck S."/>
            <person name="Kyrpides N."/>
            <person name="Mavromatis K."/>
            <person name="Ivanova N."/>
            <person name="Zeytun A."/>
            <person name="Brettin T."/>
            <person name="Detter J.C."/>
            <person name="Tapia R."/>
            <person name="Han C."/>
            <person name="Land M."/>
            <person name="Hauser L."/>
            <person name="Markowitz V."/>
            <person name="Cheng J.-F."/>
            <person name="Hugenholtz P."/>
            <person name="Woyke T."/>
            <person name="Wu D."/>
            <person name="Spring S."/>
            <person name="Schroeder M."/>
            <person name="Brambilla E."/>
            <person name="Klenk H.-P."/>
            <person name="Eisen J.A."/>
        </authorList>
    </citation>
    <scope>NUCLEOTIDE SEQUENCE [LARGE SCALE GENOMIC DNA]</scope>
    <source>
        <strain evidence="4 5">DSM 5069</strain>
    </source>
</reference>
<keyword evidence="5" id="KW-1185">Reference proteome</keyword>
<dbReference type="InterPro" id="IPR050992">
    <property type="entry name" value="CheZ_family_phosphatases"/>
</dbReference>
<dbReference type="InterPro" id="IPR028976">
    <property type="entry name" value="CheC-like_sf"/>
</dbReference>